<evidence type="ECO:0000256" key="1">
    <source>
        <dbReference type="SAM" id="Phobius"/>
    </source>
</evidence>
<organism evidence="3 4">
    <name type="scientific">Halapricum desulfuricans</name>
    <dbReference type="NCBI Taxonomy" id="2841257"/>
    <lineage>
        <taxon>Archaea</taxon>
        <taxon>Methanobacteriati</taxon>
        <taxon>Methanobacteriota</taxon>
        <taxon>Stenosarchaea group</taxon>
        <taxon>Halobacteria</taxon>
        <taxon>Halobacteriales</taxon>
        <taxon>Haloarculaceae</taxon>
        <taxon>Halapricum</taxon>
    </lineage>
</organism>
<dbReference type="InterPro" id="IPR058464">
    <property type="entry name" value="DUF8151"/>
</dbReference>
<reference evidence="3" key="1">
    <citation type="submission" date="2020-11" db="EMBL/GenBank/DDBJ databases">
        <title>Carbohydrate-dependent, anaerobic sulfur respiration: A novel catabolism in halophilic archaea.</title>
        <authorList>
            <person name="Sorokin D.Y."/>
            <person name="Messina E."/>
            <person name="Smedile F."/>
            <person name="La Cono V."/>
            <person name="Hallsworth J.E."/>
            <person name="Yakimov M.M."/>
        </authorList>
    </citation>
    <scope>NUCLEOTIDE SEQUENCE</scope>
    <source>
        <strain evidence="3">HSR12-1</strain>
    </source>
</reference>
<dbReference type="AlphaFoldDB" id="A0A897MYX0"/>
<gene>
    <name evidence="3" type="ORF">HSR121_2988</name>
</gene>
<keyword evidence="1" id="KW-0812">Transmembrane</keyword>
<name>A0A897MYX0_9EURY</name>
<keyword evidence="1" id="KW-1133">Transmembrane helix</keyword>
<sequence>MITTTGRGLNMIESITETLPELLYTVLAGGLTVVGVLAETTGLETISGGETTVGLWMAAIGIVALYAGFKLAREKSVLTV</sequence>
<proteinExistence type="predicted"/>
<dbReference type="Proteomes" id="UP000663525">
    <property type="component" value="Chromosome"/>
</dbReference>
<feature type="transmembrane region" description="Helical" evidence="1">
    <location>
        <begin position="21"/>
        <end position="38"/>
    </location>
</feature>
<accession>A0A897MYX0</accession>
<evidence type="ECO:0000259" key="2">
    <source>
        <dbReference type="Pfam" id="PF26478"/>
    </source>
</evidence>
<evidence type="ECO:0000313" key="3">
    <source>
        <dbReference type="EMBL" id="QSG07300.1"/>
    </source>
</evidence>
<dbReference type="EMBL" id="CP064787">
    <property type="protein sequence ID" value="QSG07300.1"/>
    <property type="molecule type" value="Genomic_DNA"/>
</dbReference>
<feature type="transmembrane region" description="Helical" evidence="1">
    <location>
        <begin position="53"/>
        <end position="72"/>
    </location>
</feature>
<dbReference type="Pfam" id="PF26478">
    <property type="entry name" value="DUF8151"/>
    <property type="match status" value="1"/>
</dbReference>
<evidence type="ECO:0000313" key="4">
    <source>
        <dbReference type="Proteomes" id="UP000663525"/>
    </source>
</evidence>
<keyword evidence="1" id="KW-0472">Membrane</keyword>
<feature type="domain" description="DUF8151" evidence="2">
    <location>
        <begin position="11"/>
        <end position="77"/>
    </location>
</feature>
<protein>
    <submittedName>
        <fullName evidence="3">Putative membrane protein</fullName>
    </submittedName>
</protein>